<keyword evidence="2" id="KW-1185">Reference proteome</keyword>
<accession>A0ABQ5TT62</accession>
<dbReference type="EMBL" id="BSKO01000002">
    <property type="protein sequence ID" value="GLO68292.1"/>
    <property type="molecule type" value="Genomic_DNA"/>
</dbReference>
<comment type="caution">
    <text evidence="1">The sequence shown here is derived from an EMBL/GenBank/DDBJ whole genome shotgun (WGS) entry which is preliminary data.</text>
</comment>
<organism evidence="1 2">
    <name type="scientific">Oceanobacillus kimchii</name>
    <dbReference type="NCBI Taxonomy" id="746691"/>
    <lineage>
        <taxon>Bacteria</taxon>
        <taxon>Bacillati</taxon>
        <taxon>Bacillota</taxon>
        <taxon>Bacilli</taxon>
        <taxon>Bacillales</taxon>
        <taxon>Bacillaceae</taxon>
        <taxon>Oceanobacillus</taxon>
    </lineage>
</organism>
<gene>
    <name evidence="1" type="ORF">MACH08_40760</name>
</gene>
<sequence>MILEERKLQKNVQDRLNVLLERDTRFQSEIQYLQVFYLKKFQNIIDVEHKERFNNWLQKAIIEQFHNGFLMVEQYYNDENAYIDDVLFKQPEGMFTENIPPILREMIQPLIEQGITFDELIVTKTTHELIMWSMEYYEDIRSPLKQMSFDLSCFGARQALRDKGNSLGYERIRLETEERKLGNIGDLQFVNPQMYLTINHASENLEFWDIHYWSTNLRNIQKIGQAIVITEPEYLVTKTKISYHLQILSSIHRDEIDQVANSHMAKLLNYAEPFEIEYNLTLVNAFLKQE</sequence>
<evidence type="ECO:0000313" key="1">
    <source>
        <dbReference type="EMBL" id="GLO68292.1"/>
    </source>
</evidence>
<dbReference type="Proteomes" id="UP001275436">
    <property type="component" value="Unassembled WGS sequence"/>
</dbReference>
<reference evidence="1 2" key="1">
    <citation type="submission" date="2023-02" db="EMBL/GenBank/DDBJ databases">
        <title>Oceanobacillus kimchii IFOP_LL358 isolated form Alexandrium catenella lab strain.</title>
        <authorList>
            <person name="Gajardo G."/>
            <person name="Ueki S."/>
            <person name="Maruyama F."/>
        </authorList>
    </citation>
    <scope>NUCLEOTIDE SEQUENCE [LARGE SCALE GENOMIC DNA]</scope>
    <source>
        <strain evidence="1 2">IFOP_LL358</strain>
    </source>
</reference>
<protein>
    <submittedName>
        <fullName evidence="1">Uncharacterized protein</fullName>
    </submittedName>
</protein>
<evidence type="ECO:0000313" key="2">
    <source>
        <dbReference type="Proteomes" id="UP001275436"/>
    </source>
</evidence>
<dbReference type="RefSeq" id="WP_317958538.1">
    <property type="nucleotide sequence ID" value="NZ_BSKO01000002.1"/>
</dbReference>
<proteinExistence type="predicted"/>
<name>A0ABQ5TT62_9BACI</name>